<evidence type="ECO:0000256" key="1">
    <source>
        <dbReference type="ARBA" id="ARBA00023015"/>
    </source>
</evidence>
<dbReference type="EMBL" id="LGTW01000038">
    <property type="protein sequence ID" value="KWX19656.1"/>
    <property type="molecule type" value="Genomic_DNA"/>
</dbReference>
<keyword evidence="1" id="KW-0805">Transcription regulation</keyword>
<dbReference type="PATRIC" id="fig|59750.3.peg.5250"/>
<evidence type="ECO:0000313" key="6">
    <source>
        <dbReference type="EMBL" id="KWX19656.1"/>
    </source>
</evidence>
<reference evidence="6 7" key="1">
    <citation type="submission" date="2015-07" db="EMBL/GenBank/DDBJ databases">
        <title>A draft genome sequence of Mycobacterium wolinskyi.</title>
        <authorList>
            <person name="de Man T.J."/>
            <person name="Perry K.A."/>
            <person name="Coulliette A.D."/>
            <person name="Jensen B."/>
            <person name="Toney N.C."/>
            <person name="Limbago B.M."/>
            <person name="Noble-Wang J."/>
        </authorList>
    </citation>
    <scope>NUCLEOTIDE SEQUENCE [LARGE SCALE GENOMIC DNA]</scope>
    <source>
        <strain evidence="6 7">CDC_01</strain>
    </source>
</reference>
<keyword evidence="7" id="KW-1185">Reference proteome</keyword>
<accession>A0A132PBG2</accession>
<dbReference type="STRING" id="59750.AWC31_17270"/>
<dbReference type="SUPFAM" id="SSF46689">
    <property type="entry name" value="Homeodomain-like"/>
    <property type="match status" value="1"/>
</dbReference>
<dbReference type="GO" id="GO:0003700">
    <property type="term" value="F:DNA-binding transcription factor activity"/>
    <property type="evidence" value="ECO:0007669"/>
    <property type="project" value="TreeGrafter"/>
</dbReference>
<comment type="caution">
    <text evidence="6">The sequence shown here is derived from an EMBL/GenBank/DDBJ whole genome shotgun (WGS) entry which is preliminary data.</text>
</comment>
<dbReference type="Pfam" id="PF02909">
    <property type="entry name" value="TetR_C_1"/>
    <property type="match status" value="1"/>
</dbReference>
<proteinExistence type="predicted"/>
<dbReference type="Gene3D" id="1.10.357.10">
    <property type="entry name" value="Tetracycline Repressor, domain 2"/>
    <property type="match status" value="1"/>
</dbReference>
<dbReference type="SUPFAM" id="SSF48498">
    <property type="entry name" value="Tetracyclin repressor-like, C-terminal domain"/>
    <property type="match status" value="1"/>
</dbReference>
<dbReference type="InterPro" id="IPR001647">
    <property type="entry name" value="HTH_TetR"/>
</dbReference>
<gene>
    <name evidence="6" type="ORF">AFM11_34525</name>
</gene>
<sequence length="234" mass="25029">MAHRVRDSSRRTDALSHERIIDAAVSLLDADGEDGLTFRRLADVLRTGPGAIYHHVANKDQLLSDATDLVVNIDDAAFLRDTDGDAATHAAAIRSIAEVVFDAVDAHPWAGAQLARGPLQPAMLRIFEAVGRRVVALGVPDSAAFTCVTAVTNYMLGAAELNAANARVVAPGKDRSVHLSAAAAAWGSLDPADYPFTRAVAEQMREHDDREQFLDGIDLILAGIVAMGDKKRTR</sequence>
<evidence type="ECO:0000313" key="7">
    <source>
        <dbReference type="Proteomes" id="UP000070612"/>
    </source>
</evidence>
<dbReference type="RefSeq" id="WP_067859311.1">
    <property type="nucleotide sequence ID" value="NZ_LGTW01000038.1"/>
</dbReference>
<keyword evidence="3" id="KW-0804">Transcription</keyword>
<name>A0A132PBG2_9MYCO</name>
<evidence type="ECO:0000256" key="3">
    <source>
        <dbReference type="ARBA" id="ARBA00023163"/>
    </source>
</evidence>
<evidence type="ECO:0000256" key="2">
    <source>
        <dbReference type="ARBA" id="ARBA00023125"/>
    </source>
</evidence>
<dbReference type="InterPro" id="IPR004111">
    <property type="entry name" value="Repressor_TetR_C"/>
</dbReference>
<dbReference type="Proteomes" id="UP000070612">
    <property type="component" value="Unassembled WGS sequence"/>
</dbReference>
<dbReference type="InterPro" id="IPR050109">
    <property type="entry name" value="HTH-type_TetR-like_transc_reg"/>
</dbReference>
<keyword evidence="2 4" id="KW-0238">DNA-binding</keyword>
<dbReference type="Gene3D" id="1.10.10.60">
    <property type="entry name" value="Homeodomain-like"/>
    <property type="match status" value="1"/>
</dbReference>
<dbReference type="GO" id="GO:0000976">
    <property type="term" value="F:transcription cis-regulatory region binding"/>
    <property type="evidence" value="ECO:0007669"/>
    <property type="project" value="TreeGrafter"/>
</dbReference>
<dbReference type="AlphaFoldDB" id="A0A132PBG2"/>
<dbReference type="Pfam" id="PF00440">
    <property type="entry name" value="TetR_N"/>
    <property type="match status" value="1"/>
</dbReference>
<organism evidence="6 7">
    <name type="scientific">Mycolicibacterium wolinskyi</name>
    <dbReference type="NCBI Taxonomy" id="59750"/>
    <lineage>
        <taxon>Bacteria</taxon>
        <taxon>Bacillati</taxon>
        <taxon>Actinomycetota</taxon>
        <taxon>Actinomycetes</taxon>
        <taxon>Mycobacteriales</taxon>
        <taxon>Mycobacteriaceae</taxon>
        <taxon>Mycolicibacterium</taxon>
    </lineage>
</organism>
<evidence type="ECO:0000259" key="5">
    <source>
        <dbReference type="PROSITE" id="PS50977"/>
    </source>
</evidence>
<dbReference type="InterPro" id="IPR036271">
    <property type="entry name" value="Tet_transcr_reg_TetR-rel_C_sf"/>
</dbReference>
<dbReference type="PANTHER" id="PTHR30055">
    <property type="entry name" value="HTH-TYPE TRANSCRIPTIONAL REGULATOR RUTR"/>
    <property type="match status" value="1"/>
</dbReference>
<dbReference type="PANTHER" id="PTHR30055:SF151">
    <property type="entry name" value="TRANSCRIPTIONAL REGULATORY PROTEIN"/>
    <property type="match status" value="1"/>
</dbReference>
<dbReference type="PROSITE" id="PS50977">
    <property type="entry name" value="HTH_TETR_2"/>
    <property type="match status" value="1"/>
</dbReference>
<feature type="DNA-binding region" description="H-T-H motif" evidence="4">
    <location>
        <begin position="37"/>
        <end position="56"/>
    </location>
</feature>
<dbReference type="GO" id="GO:0045892">
    <property type="term" value="P:negative regulation of DNA-templated transcription"/>
    <property type="evidence" value="ECO:0007669"/>
    <property type="project" value="InterPro"/>
</dbReference>
<feature type="domain" description="HTH tetR-type" evidence="5">
    <location>
        <begin position="14"/>
        <end position="74"/>
    </location>
</feature>
<evidence type="ECO:0000256" key="4">
    <source>
        <dbReference type="PROSITE-ProRule" id="PRU00335"/>
    </source>
</evidence>
<dbReference type="InterPro" id="IPR009057">
    <property type="entry name" value="Homeodomain-like_sf"/>
</dbReference>
<protein>
    <submittedName>
        <fullName evidence="6">TetR family transcriptional regulator</fullName>
    </submittedName>
</protein>